<keyword evidence="2" id="KW-0472">Membrane</keyword>
<evidence type="ECO:0000256" key="1">
    <source>
        <dbReference type="SAM" id="MobiDB-lite"/>
    </source>
</evidence>
<keyword evidence="2" id="KW-1133">Transmembrane helix</keyword>
<name>A0A3L8SFJ8_CHLGU</name>
<proteinExistence type="predicted"/>
<reference evidence="3 4" key="1">
    <citation type="journal article" date="2018" name="Proc. R. Soc. B">
        <title>A non-coding region near Follistatin controls head colour polymorphism in the Gouldian finch.</title>
        <authorList>
            <person name="Toomey M.B."/>
            <person name="Marques C.I."/>
            <person name="Andrade P."/>
            <person name="Araujo P.M."/>
            <person name="Sabatino S."/>
            <person name="Gazda M.A."/>
            <person name="Afonso S."/>
            <person name="Lopes R.J."/>
            <person name="Corbo J.C."/>
            <person name="Carneiro M."/>
        </authorList>
    </citation>
    <scope>NUCLEOTIDE SEQUENCE [LARGE SCALE GENOMIC DNA]</scope>
    <source>
        <strain evidence="3">Red01</strain>
        <tissue evidence="3">Muscle</tissue>
    </source>
</reference>
<evidence type="ECO:0000313" key="4">
    <source>
        <dbReference type="Proteomes" id="UP000276834"/>
    </source>
</evidence>
<evidence type="ECO:0000256" key="2">
    <source>
        <dbReference type="SAM" id="Phobius"/>
    </source>
</evidence>
<feature type="transmembrane region" description="Helical" evidence="2">
    <location>
        <begin position="20"/>
        <end position="37"/>
    </location>
</feature>
<comment type="caution">
    <text evidence="3">The sequence shown here is derived from an EMBL/GenBank/DDBJ whole genome shotgun (WGS) entry which is preliminary data.</text>
</comment>
<dbReference type="AlphaFoldDB" id="A0A3L8SFJ8"/>
<protein>
    <submittedName>
        <fullName evidence="3">Uncharacterized protein</fullName>
    </submittedName>
</protein>
<feature type="compositionally biased region" description="Basic and acidic residues" evidence="1">
    <location>
        <begin position="111"/>
        <end position="122"/>
    </location>
</feature>
<feature type="region of interest" description="Disordered" evidence="1">
    <location>
        <begin position="86"/>
        <end position="122"/>
    </location>
</feature>
<evidence type="ECO:0000313" key="3">
    <source>
        <dbReference type="EMBL" id="RLW01228.1"/>
    </source>
</evidence>
<feature type="transmembrane region" description="Helical" evidence="2">
    <location>
        <begin position="44"/>
        <end position="65"/>
    </location>
</feature>
<sequence length="122" mass="12839">MLTLWGYCGHQPSTIQAGEVFVLHLGFGLALVGRAAADNRVPHVAVLGFAAFSASNVQAIVSVYFSSFKEPSPCCRVDYLPGERPAPPAPPSITPGARCPRCAPGSGLPSRSERCLTDSRVV</sequence>
<dbReference type="EMBL" id="QUSF01000023">
    <property type="protein sequence ID" value="RLW01228.1"/>
    <property type="molecule type" value="Genomic_DNA"/>
</dbReference>
<accession>A0A3L8SFJ8</accession>
<gene>
    <name evidence="3" type="ORF">DV515_00008247</name>
</gene>
<feature type="non-terminal residue" evidence="3">
    <location>
        <position position="122"/>
    </location>
</feature>
<dbReference type="Proteomes" id="UP000276834">
    <property type="component" value="Unassembled WGS sequence"/>
</dbReference>
<organism evidence="3 4">
    <name type="scientific">Chloebia gouldiae</name>
    <name type="common">Gouldian finch</name>
    <name type="synonym">Erythrura gouldiae</name>
    <dbReference type="NCBI Taxonomy" id="44316"/>
    <lineage>
        <taxon>Eukaryota</taxon>
        <taxon>Metazoa</taxon>
        <taxon>Chordata</taxon>
        <taxon>Craniata</taxon>
        <taxon>Vertebrata</taxon>
        <taxon>Euteleostomi</taxon>
        <taxon>Archelosauria</taxon>
        <taxon>Archosauria</taxon>
        <taxon>Dinosauria</taxon>
        <taxon>Saurischia</taxon>
        <taxon>Theropoda</taxon>
        <taxon>Coelurosauria</taxon>
        <taxon>Aves</taxon>
        <taxon>Neognathae</taxon>
        <taxon>Neoaves</taxon>
        <taxon>Telluraves</taxon>
        <taxon>Australaves</taxon>
        <taxon>Passeriformes</taxon>
        <taxon>Passeroidea</taxon>
        <taxon>Passeridae</taxon>
        <taxon>Chloebia</taxon>
    </lineage>
</organism>
<keyword evidence="2" id="KW-0812">Transmembrane</keyword>
<keyword evidence="4" id="KW-1185">Reference proteome</keyword>